<evidence type="ECO:0000256" key="1">
    <source>
        <dbReference type="SAM" id="MobiDB-lite"/>
    </source>
</evidence>
<dbReference type="AlphaFoldDB" id="A0A0H5QJP2"/>
<reference evidence="2" key="1">
    <citation type="submission" date="2015-06" db="EMBL/GenBank/DDBJ databases">
        <authorList>
            <person name="Joergensen T."/>
        </authorList>
    </citation>
    <scope>NUCLEOTIDE SEQUENCE</scope>
    <source>
        <plasmid evidence="2">pRGFK0888</plasmid>
    </source>
</reference>
<geneLocation type="plasmid" evidence="2">
    <name>pRGFK0888</name>
</geneLocation>
<feature type="compositionally biased region" description="Gly residues" evidence="1">
    <location>
        <begin position="50"/>
        <end position="59"/>
    </location>
</feature>
<accession>A0A0H5QJP2</accession>
<sequence>MAIENKEIVENWRNTSADELIEIANGYKKYGVNNWKDYEQAKSQSKGRGRGSGGFSYSD</sequence>
<feature type="region of interest" description="Disordered" evidence="1">
    <location>
        <begin position="40"/>
        <end position="59"/>
    </location>
</feature>
<name>A0A0H5QJP2_9ZZZZ</name>
<reference evidence="2" key="2">
    <citation type="submission" date="2015-07" db="EMBL/GenBank/DDBJ databases">
        <title>Plasmids, circular viruses and viroids from rat gut.</title>
        <authorList>
            <person name="Jorgensen T.J."/>
            <person name="Hansen M.A."/>
            <person name="Xu Z."/>
            <person name="Tabak M.A."/>
            <person name="Sorensen S.J."/>
            <person name="Hansen L.H."/>
        </authorList>
    </citation>
    <scope>NUCLEOTIDE SEQUENCE</scope>
    <source>
        <plasmid evidence="2">pRGFK0888</plasmid>
    </source>
</reference>
<dbReference type="EMBL" id="LN853490">
    <property type="protein sequence ID" value="CRY96047.1"/>
    <property type="molecule type" value="Genomic_DNA"/>
</dbReference>
<keyword evidence="2" id="KW-0614">Plasmid</keyword>
<evidence type="ECO:0000313" key="2">
    <source>
        <dbReference type="EMBL" id="CRY96047.1"/>
    </source>
</evidence>
<protein>
    <submittedName>
        <fullName evidence="2">Uncharacterized protein</fullName>
    </submittedName>
</protein>
<organism evidence="2">
    <name type="scientific">uncultured prokaryote</name>
    <dbReference type="NCBI Taxonomy" id="198431"/>
    <lineage>
        <taxon>unclassified sequences</taxon>
        <taxon>environmental samples</taxon>
    </lineage>
</organism>
<proteinExistence type="predicted"/>